<evidence type="ECO:0000313" key="2">
    <source>
        <dbReference type="EMBL" id="CAI9265594.1"/>
    </source>
</evidence>
<evidence type="ECO:0000313" key="3">
    <source>
        <dbReference type="Proteomes" id="UP001177003"/>
    </source>
</evidence>
<organism evidence="2 3">
    <name type="scientific">Lactuca saligna</name>
    <name type="common">Willowleaf lettuce</name>
    <dbReference type="NCBI Taxonomy" id="75948"/>
    <lineage>
        <taxon>Eukaryota</taxon>
        <taxon>Viridiplantae</taxon>
        <taxon>Streptophyta</taxon>
        <taxon>Embryophyta</taxon>
        <taxon>Tracheophyta</taxon>
        <taxon>Spermatophyta</taxon>
        <taxon>Magnoliopsida</taxon>
        <taxon>eudicotyledons</taxon>
        <taxon>Gunneridae</taxon>
        <taxon>Pentapetalae</taxon>
        <taxon>asterids</taxon>
        <taxon>campanulids</taxon>
        <taxon>Asterales</taxon>
        <taxon>Asteraceae</taxon>
        <taxon>Cichorioideae</taxon>
        <taxon>Cichorieae</taxon>
        <taxon>Lactucinae</taxon>
        <taxon>Lactuca</taxon>
    </lineage>
</organism>
<name>A0AA35UW09_LACSI</name>
<sequence>MRVAAVLRLAPAVLHAGARVVACRAAAVGRRSTRNVPAASTADATLAAAPKSRPPVAQERLFASVLMVAPASLVHLEDGKITSEILHRLIINTNTSREKEQPVWSDSSTPTQHNGQEESSIETPLPKRDFVVRILPIQALQMKQLTFRGTRYTQIMPLFNDTVKKESISDLKSYTDFQESS</sequence>
<feature type="compositionally biased region" description="Polar residues" evidence="1">
    <location>
        <begin position="104"/>
        <end position="122"/>
    </location>
</feature>
<reference evidence="2" key="1">
    <citation type="submission" date="2023-04" db="EMBL/GenBank/DDBJ databases">
        <authorList>
            <person name="Vijverberg K."/>
            <person name="Xiong W."/>
            <person name="Schranz E."/>
        </authorList>
    </citation>
    <scope>NUCLEOTIDE SEQUENCE</scope>
</reference>
<feature type="region of interest" description="Disordered" evidence="1">
    <location>
        <begin position="97"/>
        <end position="123"/>
    </location>
</feature>
<protein>
    <submittedName>
        <fullName evidence="2">Uncharacterized protein</fullName>
    </submittedName>
</protein>
<gene>
    <name evidence="2" type="ORF">LSALG_LOCUS6190</name>
</gene>
<dbReference type="EMBL" id="OX465086">
    <property type="protein sequence ID" value="CAI9265594.1"/>
    <property type="molecule type" value="Genomic_DNA"/>
</dbReference>
<dbReference type="AlphaFoldDB" id="A0AA35UW09"/>
<dbReference type="Proteomes" id="UP001177003">
    <property type="component" value="Chromosome 0"/>
</dbReference>
<accession>A0AA35UW09</accession>
<proteinExistence type="predicted"/>
<evidence type="ECO:0000256" key="1">
    <source>
        <dbReference type="SAM" id="MobiDB-lite"/>
    </source>
</evidence>
<keyword evidence="3" id="KW-1185">Reference proteome</keyword>